<proteinExistence type="predicted"/>
<dbReference type="AlphaFoldDB" id="A0A8K0TCX6"/>
<name>A0A8K0TCX6_9PEZI</name>
<feature type="compositionally biased region" description="Basic and acidic residues" evidence="1">
    <location>
        <begin position="285"/>
        <end position="294"/>
    </location>
</feature>
<reference evidence="2" key="1">
    <citation type="journal article" date="2021" name="Nat. Commun.">
        <title>Genetic determinants of endophytism in the Arabidopsis root mycobiome.</title>
        <authorList>
            <person name="Mesny F."/>
            <person name="Miyauchi S."/>
            <person name="Thiergart T."/>
            <person name="Pickel B."/>
            <person name="Atanasova L."/>
            <person name="Karlsson M."/>
            <person name="Huettel B."/>
            <person name="Barry K.W."/>
            <person name="Haridas S."/>
            <person name="Chen C."/>
            <person name="Bauer D."/>
            <person name="Andreopoulos W."/>
            <person name="Pangilinan J."/>
            <person name="LaButti K."/>
            <person name="Riley R."/>
            <person name="Lipzen A."/>
            <person name="Clum A."/>
            <person name="Drula E."/>
            <person name="Henrissat B."/>
            <person name="Kohler A."/>
            <person name="Grigoriev I.V."/>
            <person name="Martin F.M."/>
            <person name="Hacquard S."/>
        </authorList>
    </citation>
    <scope>NUCLEOTIDE SEQUENCE</scope>
    <source>
        <strain evidence="2">MPI-CAGE-AT-0016</strain>
    </source>
</reference>
<comment type="caution">
    <text evidence="2">The sequence shown here is derived from an EMBL/GenBank/DDBJ whole genome shotgun (WGS) entry which is preliminary data.</text>
</comment>
<protein>
    <submittedName>
        <fullName evidence="2">Uncharacterized protein</fullName>
    </submittedName>
</protein>
<dbReference type="EMBL" id="JAGPXD010000006">
    <property type="protein sequence ID" value="KAH7350142.1"/>
    <property type="molecule type" value="Genomic_DNA"/>
</dbReference>
<evidence type="ECO:0000313" key="2">
    <source>
        <dbReference type="EMBL" id="KAH7350142.1"/>
    </source>
</evidence>
<organism evidence="2 3">
    <name type="scientific">Plectosphaerella cucumerina</name>
    <dbReference type="NCBI Taxonomy" id="40658"/>
    <lineage>
        <taxon>Eukaryota</taxon>
        <taxon>Fungi</taxon>
        <taxon>Dikarya</taxon>
        <taxon>Ascomycota</taxon>
        <taxon>Pezizomycotina</taxon>
        <taxon>Sordariomycetes</taxon>
        <taxon>Hypocreomycetidae</taxon>
        <taxon>Glomerellales</taxon>
        <taxon>Plectosphaerellaceae</taxon>
        <taxon>Plectosphaerella</taxon>
    </lineage>
</organism>
<evidence type="ECO:0000256" key="1">
    <source>
        <dbReference type="SAM" id="MobiDB-lite"/>
    </source>
</evidence>
<dbReference type="Proteomes" id="UP000813385">
    <property type="component" value="Unassembled WGS sequence"/>
</dbReference>
<sequence>MCYRVYTHAMRCDVRPVLSDGENQLLDPYASPNHCRCPIDRRSRHPCRDHGCCSLSVRMYECPARCRAAIIYHTYTQRQSHKGVHFRPDEAERRWRDLPVFDGAIFPVASRQGGSEGSTRTCAAESVEFRLARDQILEIGRVIDQTLLEIDDAQADARRLARWHDREHGSRCGRRQGHACPGMERVLNAQEHGDDLALALEGYKQLWRRWKVFLRGLERRGDRRLGGLEEWRRRRGGGGEKDEHERLNEYYRREIRADEVEMRRKRQEEAVADDSGFESQGEYSGDERGRETPRRRQRRSSMRDDRTFADDLRPRWSWFR</sequence>
<accession>A0A8K0TCX6</accession>
<gene>
    <name evidence="2" type="ORF">B0T11DRAFT_333148</name>
</gene>
<feature type="region of interest" description="Disordered" evidence="1">
    <location>
        <begin position="266"/>
        <end position="306"/>
    </location>
</feature>
<keyword evidence="3" id="KW-1185">Reference proteome</keyword>
<evidence type="ECO:0000313" key="3">
    <source>
        <dbReference type="Proteomes" id="UP000813385"/>
    </source>
</evidence>
<dbReference type="OrthoDB" id="4703408at2759"/>